<dbReference type="GO" id="GO:0008270">
    <property type="term" value="F:zinc ion binding"/>
    <property type="evidence" value="ECO:0007669"/>
    <property type="project" value="InterPro"/>
</dbReference>
<dbReference type="GO" id="GO:0005615">
    <property type="term" value="C:extracellular space"/>
    <property type="evidence" value="ECO:0007669"/>
    <property type="project" value="TreeGrafter"/>
</dbReference>
<dbReference type="InterPro" id="IPR000834">
    <property type="entry name" value="Peptidase_M14"/>
</dbReference>
<evidence type="ECO:0000256" key="1">
    <source>
        <dbReference type="ARBA" id="ARBA00005988"/>
    </source>
</evidence>
<dbReference type="GO" id="GO:0006518">
    <property type="term" value="P:peptide metabolic process"/>
    <property type="evidence" value="ECO:0007669"/>
    <property type="project" value="TreeGrafter"/>
</dbReference>
<name>A0A423U4X1_PENVA</name>
<feature type="domain" description="Peptidase M14" evidence="5">
    <location>
        <begin position="1"/>
        <end position="47"/>
    </location>
</feature>
<gene>
    <name evidence="6" type="ORF">C7M84_023074</name>
</gene>
<accession>A0A423U4X1</accession>
<dbReference type="GO" id="GO:0004181">
    <property type="term" value="F:metallocarboxypeptidase activity"/>
    <property type="evidence" value="ECO:0007669"/>
    <property type="project" value="InterPro"/>
</dbReference>
<dbReference type="Gene3D" id="3.40.630.10">
    <property type="entry name" value="Zn peptidases"/>
    <property type="match status" value="1"/>
</dbReference>
<reference evidence="6 7" key="1">
    <citation type="submission" date="2018-04" db="EMBL/GenBank/DDBJ databases">
        <authorList>
            <person name="Zhang X."/>
            <person name="Yuan J."/>
            <person name="Li F."/>
            <person name="Xiang J."/>
        </authorList>
    </citation>
    <scope>NUCLEOTIDE SEQUENCE [LARGE SCALE GENOMIC DNA]</scope>
    <source>
        <tissue evidence="6">Muscle</tissue>
    </source>
</reference>
<dbReference type="STRING" id="6689.A0A423U4X1"/>
<dbReference type="PROSITE" id="PS52035">
    <property type="entry name" value="PEPTIDASE_M14"/>
    <property type="match status" value="1"/>
</dbReference>
<organism evidence="6 7">
    <name type="scientific">Penaeus vannamei</name>
    <name type="common">Whiteleg shrimp</name>
    <name type="synonym">Litopenaeus vannamei</name>
    <dbReference type="NCBI Taxonomy" id="6689"/>
    <lineage>
        <taxon>Eukaryota</taxon>
        <taxon>Metazoa</taxon>
        <taxon>Ecdysozoa</taxon>
        <taxon>Arthropoda</taxon>
        <taxon>Crustacea</taxon>
        <taxon>Multicrustacea</taxon>
        <taxon>Malacostraca</taxon>
        <taxon>Eumalacostraca</taxon>
        <taxon>Eucarida</taxon>
        <taxon>Decapoda</taxon>
        <taxon>Dendrobranchiata</taxon>
        <taxon>Penaeoidea</taxon>
        <taxon>Penaeidae</taxon>
        <taxon>Penaeus</taxon>
    </lineage>
</organism>
<keyword evidence="6" id="KW-0378">Hydrolase</keyword>
<proteinExistence type="inferred from homology"/>
<dbReference type="AlphaFoldDB" id="A0A423U4X1"/>
<feature type="compositionally biased region" description="Low complexity" evidence="4">
    <location>
        <begin position="161"/>
        <end position="174"/>
    </location>
</feature>
<dbReference type="Proteomes" id="UP000283509">
    <property type="component" value="Unassembled WGS sequence"/>
</dbReference>
<comment type="similarity">
    <text evidence="1 3">Belongs to the peptidase M14 family.</text>
</comment>
<feature type="region of interest" description="Disordered" evidence="4">
    <location>
        <begin position="132"/>
        <end position="152"/>
    </location>
</feature>
<evidence type="ECO:0000313" key="7">
    <source>
        <dbReference type="Proteomes" id="UP000283509"/>
    </source>
</evidence>
<evidence type="ECO:0000256" key="4">
    <source>
        <dbReference type="SAM" id="MobiDB-lite"/>
    </source>
</evidence>
<evidence type="ECO:0000259" key="5">
    <source>
        <dbReference type="PROSITE" id="PS52035"/>
    </source>
</evidence>
<feature type="active site" description="Proton donor/acceptor" evidence="3">
    <location>
        <position position="17"/>
    </location>
</feature>
<reference evidence="6 7" key="2">
    <citation type="submission" date="2019-01" db="EMBL/GenBank/DDBJ databases">
        <title>The decoding of complex shrimp genome reveals the adaptation for benthos swimmer, frequently molting mechanism and breeding impact on genome.</title>
        <authorList>
            <person name="Sun Y."/>
            <person name="Gao Y."/>
            <person name="Yu Y."/>
        </authorList>
    </citation>
    <scope>NUCLEOTIDE SEQUENCE [LARGE SCALE GENOMIC DNA]</scope>
    <source>
        <tissue evidence="6">Muscle</tissue>
    </source>
</reference>
<feature type="region of interest" description="Disordered" evidence="4">
    <location>
        <begin position="159"/>
        <end position="178"/>
    </location>
</feature>
<dbReference type="PANTHER" id="PTHR11532">
    <property type="entry name" value="PROTEASE M14 CARBOXYPEPTIDASE"/>
    <property type="match status" value="1"/>
</dbReference>
<protein>
    <submittedName>
        <fullName evidence="6">Carboxypeptidase M</fullName>
    </submittedName>
</protein>
<dbReference type="SUPFAM" id="SSF49464">
    <property type="entry name" value="Carboxypeptidase regulatory domain-like"/>
    <property type="match status" value="1"/>
</dbReference>
<keyword evidence="6" id="KW-0121">Carboxypeptidase</keyword>
<keyword evidence="2" id="KW-0325">Glycoprotein</keyword>
<sequence>MQDYNYVWHGCMDITIEMSCCKYPPADDLPKFWEDNKKALVRYLGEVHRGVRGFVKDERNAPVEGASLKIKGRDVGFQTTKYGEYWRVLLPGRYAIEVYAEGFEPREEEFDVVETNPTLLNLTLYKAVPGPTALPSRPQQQMPETTAGHRIDQQRRPVYVGGPSQQQGAAPQPQGGIGGFLSSIGDSLSNVFSMFG</sequence>
<comment type="caution">
    <text evidence="6">The sequence shown here is derived from an EMBL/GenBank/DDBJ whole genome shotgun (WGS) entry which is preliminary data.</text>
</comment>
<dbReference type="InterPro" id="IPR050753">
    <property type="entry name" value="Peptidase_M14_domain"/>
</dbReference>
<evidence type="ECO:0000256" key="2">
    <source>
        <dbReference type="ARBA" id="ARBA00023180"/>
    </source>
</evidence>
<dbReference type="OrthoDB" id="10249045at2759"/>
<evidence type="ECO:0000313" key="6">
    <source>
        <dbReference type="EMBL" id="ROT83745.1"/>
    </source>
</evidence>
<dbReference type="Pfam" id="PF13620">
    <property type="entry name" value="CarboxypepD_reg"/>
    <property type="match status" value="1"/>
</dbReference>
<dbReference type="CDD" id="cd11308">
    <property type="entry name" value="Peptidase_M14NE-CP-C_like"/>
    <property type="match status" value="1"/>
</dbReference>
<dbReference type="InterPro" id="IPR008969">
    <property type="entry name" value="CarboxyPept-like_regulatory"/>
</dbReference>
<dbReference type="Gene3D" id="2.60.40.1120">
    <property type="entry name" value="Carboxypeptidase-like, regulatory domain"/>
    <property type="match status" value="1"/>
</dbReference>
<dbReference type="GO" id="GO:0016485">
    <property type="term" value="P:protein processing"/>
    <property type="evidence" value="ECO:0007669"/>
    <property type="project" value="TreeGrafter"/>
</dbReference>
<keyword evidence="7" id="KW-1185">Reference proteome</keyword>
<evidence type="ECO:0000256" key="3">
    <source>
        <dbReference type="PROSITE-ProRule" id="PRU01379"/>
    </source>
</evidence>
<dbReference type="SUPFAM" id="SSF53187">
    <property type="entry name" value="Zn-dependent exopeptidases"/>
    <property type="match status" value="1"/>
</dbReference>
<dbReference type="FunFam" id="2.60.40.1120:FF:000015">
    <property type="entry name" value="carboxypeptidase D isoform X4"/>
    <property type="match status" value="1"/>
</dbReference>
<dbReference type="PANTHER" id="PTHR11532:SF84">
    <property type="entry name" value="CARBOXYPEPTIDASE M"/>
    <property type="match status" value="1"/>
</dbReference>
<keyword evidence="6" id="KW-0645">Protease</keyword>
<dbReference type="Pfam" id="PF00246">
    <property type="entry name" value="Peptidase_M14"/>
    <property type="match status" value="1"/>
</dbReference>
<dbReference type="EMBL" id="QCYY01000638">
    <property type="protein sequence ID" value="ROT83745.1"/>
    <property type="molecule type" value="Genomic_DNA"/>
</dbReference>